<reference evidence="15 16" key="1">
    <citation type="submission" date="2019-03" db="EMBL/GenBank/DDBJ databases">
        <title>Freshwater and sediment microbial communities from various areas in North America, analyzing microbe dynamics in response to fracking.</title>
        <authorList>
            <person name="Lamendella R."/>
        </authorList>
    </citation>
    <scope>NUCLEOTIDE SEQUENCE [LARGE SCALE GENOMIC DNA]</scope>
    <source>
        <strain evidence="15 16">74A</strain>
    </source>
</reference>
<dbReference type="PANTHER" id="PTHR42878">
    <property type="entry name" value="TWO-COMPONENT HISTIDINE KINASE"/>
    <property type="match status" value="1"/>
</dbReference>
<dbReference type="Gene3D" id="3.30.450.20">
    <property type="entry name" value="PAS domain"/>
    <property type="match status" value="2"/>
</dbReference>
<evidence type="ECO:0000256" key="8">
    <source>
        <dbReference type="ARBA" id="ARBA00022840"/>
    </source>
</evidence>
<keyword evidence="5 13" id="KW-0812">Transmembrane</keyword>
<dbReference type="Pfam" id="PF22673">
    <property type="entry name" value="MCP-like_PDC_1"/>
    <property type="match status" value="1"/>
</dbReference>
<accession>A0A4R2FBK7</accession>
<keyword evidence="8" id="KW-0067">ATP-binding</keyword>
<gene>
    <name evidence="15" type="ORF">EDC91_11028</name>
</gene>
<feature type="transmembrane region" description="Helical" evidence="13">
    <location>
        <begin position="25"/>
        <end position="47"/>
    </location>
</feature>
<dbReference type="InterPro" id="IPR013656">
    <property type="entry name" value="PAS_4"/>
</dbReference>
<keyword evidence="16" id="KW-1185">Reference proteome</keyword>
<dbReference type="CDD" id="cd00130">
    <property type="entry name" value="PAS"/>
    <property type="match status" value="1"/>
</dbReference>
<dbReference type="Pfam" id="PF02518">
    <property type="entry name" value="HATPase_c"/>
    <property type="match status" value="1"/>
</dbReference>
<feature type="transmembrane region" description="Helical" evidence="13">
    <location>
        <begin position="376"/>
        <end position="401"/>
    </location>
</feature>
<dbReference type="NCBIfam" id="TIGR00229">
    <property type="entry name" value="sensory_box"/>
    <property type="match status" value="1"/>
</dbReference>
<dbReference type="SMART" id="SM00091">
    <property type="entry name" value="PAS"/>
    <property type="match status" value="1"/>
</dbReference>
<keyword evidence="11 13" id="KW-0472">Membrane</keyword>
<dbReference type="InterPro" id="IPR036890">
    <property type="entry name" value="HATPase_C_sf"/>
</dbReference>
<keyword evidence="10" id="KW-0902">Two-component regulatory system</keyword>
<dbReference type="EMBL" id="SLWF01000010">
    <property type="protein sequence ID" value="TCN84989.1"/>
    <property type="molecule type" value="Genomic_DNA"/>
</dbReference>
<dbReference type="GO" id="GO:0030295">
    <property type="term" value="F:protein kinase activator activity"/>
    <property type="evidence" value="ECO:0007669"/>
    <property type="project" value="TreeGrafter"/>
</dbReference>
<comment type="caution">
    <text evidence="15">The sequence shown here is derived from an EMBL/GenBank/DDBJ whole genome shotgun (WGS) entry which is preliminary data.</text>
</comment>
<dbReference type="InterPro" id="IPR000014">
    <property type="entry name" value="PAS"/>
</dbReference>
<evidence type="ECO:0000256" key="5">
    <source>
        <dbReference type="ARBA" id="ARBA00022692"/>
    </source>
</evidence>
<keyword evidence="4" id="KW-0808">Transferase</keyword>
<dbReference type="EC" id="2.7.13.3" evidence="3"/>
<name>A0A4R2FBK7_9GAMM</name>
<dbReference type="RefSeq" id="WP_133038747.1">
    <property type="nucleotide sequence ID" value="NZ_SLWF01000010.1"/>
</dbReference>
<evidence type="ECO:0000313" key="16">
    <source>
        <dbReference type="Proteomes" id="UP000294832"/>
    </source>
</evidence>
<dbReference type="SUPFAM" id="SSF55874">
    <property type="entry name" value="ATPase domain of HSP90 chaperone/DNA topoisomerase II/histidine kinase"/>
    <property type="match status" value="1"/>
</dbReference>
<feature type="coiled-coil region" evidence="12">
    <location>
        <begin position="594"/>
        <end position="635"/>
    </location>
</feature>
<evidence type="ECO:0000256" key="12">
    <source>
        <dbReference type="SAM" id="Coils"/>
    </source>
</evidence>
<dbReference type="InterPro" id="IPR003594">
    <property type="entry name" value="HATPase_dom"/>
</dbReference>
<dbReference type="Proteomes" id="UP000294832">
    <property type="component" value="Unassembled WGS sequence"/>
</dbReference>
<evidence type="ECO:0000256" key="1">
    <source>
        <dbReference type="ARBA" id="ARBA00000085"/>
    </source>
</evidence>
<comment type="subcellular location">
    <subcellularLocation>
        <location evidence="2">Membrane</location>
        <topology evidence="2">Multi-pass membrane protein</topology>
    </subcellularLocation>
</comment>
<dbReference type="CDD" id="cd12913">
    <property type="entry name" value="PDC1_MCP_like"/>
    <property type="match status" value="1"/>
</dbReference>
<dbReference type="OrthoDB" id="2489132at2"/>
<evidence type="ECO:0000256" key="2">
    <source>
        <dbReference type="ARBA" id="ARBA00004141"/>
    </source>
</evidence>
<keyword evidence="12" id="KW-0175">Coiled coil</keyword>
<proteinExistence type="predicted"/>
<sequence length="862" mass="98417">MTQLRLPNVSPLSRPSWRNSLSAKFIWVQLFVAFIIIASTIGVLWIIQRDQLLRQQQELNYTYGQVVISRLKEITGQYESLVIAMASVAGLYQQQPQKLQQLIPAMLDSKRQDDLISGGGIWPEPGEHPAAPIPSLFWYRDATNTLVQLSDYNRNAVMPYHTEEWYRPTRLYPADVAFWSPAYRDPTTGITMVTASVPVRVEHKFVGAATLDIGVNGINGLFHDLSRDLSGYIIALDYRNRLLSLPQGLQQHLPTNPSQVEDIQWLSDKMPVFSALRPALQNVDDAIIRQALRQPQFTDAQLQTLPSLVNNHNDLLKAIVENTPQNWPPTAELIDTIELPQDPLLAEDAMVSVFLMPGTFWKILVVTPLSQLHHNAYMLAGKVGFFLVIIQLLAMLLLYLLQRRIFINPITQIAATLQNQDLAALEILQRERQDEFAGLANSFLNRVQQLEAEMASLYATNLAQEQQLQVQESFQQELRNRTEQLNSLLKFSQHIIHIKDLNGCYTLVNDKYCELLGREREQLLGHSDQQLFPNIEQPLTAQHEQRVLQTRAPFSAEEPLHIHQGGVRPFFVTRFAIRDELGELNGVGAIGFDLSGVKRNEVTLQAEIKQQQQQLQQLQQLVQQQKQQKLLVIQQQQRESRYQQQLLEKINQLQQQEQPLPRLLSMLVGRLSQQLDQLSAAIYQQPATVIDHQILQQAEGMRHLQALVNYQHNEIQPLELSQFFNHLLIFMAPELAAKQVQVNFNNGQRLIAVGKSWQHLLLFYRLLQNTINDAYLIDQPEKLLTISINNSDQNVSVELVDNGRGMDMTQQERLKQQWHQQITDSTLTAVHYYLKTQLHGNMTLVSAPGKGCKITISIPALV</sequence>
<feature type="domain" description="PAS" evidence="14">
    <location>
        <begin position="481"/>
        <end position="551"/>
    </location>
</feature>
<dbReference type="GO" id="GO:0004673">
    <property type="term" value="F:protein histidine kinase activity"/>
    <property type="evidence" value="ECO:0007669"/>
    <property type="project" value="UniProtKB-EC"/>
</dbReference>
<comment type="catalytic activity">
    <reaction evidence="1">
        <text>ATP + protein L-histidine = ADP + protein N-phospho-L-histidine.</text>
        <dbReference type="EC" id="2.7.13.3"/>
    </reaction>
</comment>
<feature type="coiled-coil region" evidence="12">
    <location>
        <begin position="440"/>
        <end position="467"/>
    </location>
</feature>
<keyword evidence="6" id="KW-0547">Nucleotide-binding</keyword>
<dbReference type="GO" id="GO:0007234">
    <property type="term" value="P:osmosensory signaling via phosphorelay pathway"/>
    <property type="evidence" value="ECO:0007669"/>
    <property type="project" value="TreeGrafter"/>
</dbReference>
<dbReference type="Gene3D" id="3.30.565.10">
    <property type="entry name" value="Histidine kinase-like ATPase, C-terminal domain"/>
    <property type="match status" value="1"/>
</dbReference>
<evidence type="ECO:0000256" key="10">
    <source>
        <dbReference type="ARBA" id="ARBA00023012"/>
    </source>
</evidence>
<dbReference type="PROSITE" id="PS50112">
    <property type="entry name" value="PAS"/>
    <property type="match status" value="1"/>
</dbReference>
<evidence type="ECO:0000256" key="13">
    <source>
        <dbReference type="SAM" id="Phobius"/>
    </source>
</evidence>
<evidence type="ECO:0000259" key="14">
    <source>
        <dbReference type="PROSITE" id="PS50112"/>
    </source>
</evidence>
<organism evidence="15 16">
    <name type="scientific">Shewanella fodinae</name>
    <dbReference type="NCBI Taxonomy" id="552357"/>
    <lineage>
        <taxon>Bacteria</taxon>
        <taxon>Pseudomonadati</taxon>
        <taxon>Pseudomonadota</taxon>
        <taxon>Gammaproteobacteria</taxon>
        <taxon>Alteromonadales</taxon>
        <taxon>Shewanellaceae</taxon>
        <taxon>Shewanella</taxon>
    </lineage>
</organism>
<protein>
    <recommendedName>
        <fullName evidence="3">histidine kinase</fullName>
        <ecNumber evidence="3">2.7.13.3</ecNumber>
    </recommendedName>
</protein>
<dbReference type="Pfam" id="PF08448">
    <property type="entry name" value="PAS_4"/>
    <property type="match status" value="1"/>
</dbReference>
<evidence type="ECO:0000313" key="15">
    <source>
        <dbReference type="EMBL" id="TCN84989.1"/>
    </source>
</evidence>
<evidence type="ECO:0000256" key="4">
    <source>
        <dbReference type="ARBA" id="ARBA00022679"/>
    </source>
</evidence>
<evidence type="ECO:0000256" key="3">
    <source>
        <dbReference type="ARBA" id="ARBA00012438"/>
    </source>
</evidence>
<evidence type="ECO:0000256" key="9">
    <source>
        <dbReference type="ARBA" id="ARBA00022989"/>
    </source>
</evidence>
<evidence type="ECO:0000256" key="6">
    <source>
        <dbReference type="ARBA" id="ARBA00022741"/>
    </source>
</evidence>
<evidence type="ECO:0000256" key="7">
    <source>
        <dbReference type="ARBA" id="ARBA00022777"/>
    </source>
</evidence>
<dbReference type="InterPro" id="IPR050351">
    <property type="entry name" value="BphY/WalK/GraS-like"/>
</dbReference>
<dbReference type="GO" id="GO:0016020">
    <property type="term" value="C:membrane"/>
    <property type="evidence" value="ECO:0007669"/>
    <property type="project" value="UniProtKB-SubCell"/>
</dbReference>
<keyword evidence="7 15" id="KW-0418">Kinase</keyword>
<dbReference type="PANTHER" id="PTHR42878:SF7">
    <property type="entry name" value="SENSOR HISTIDINE KINASE GLRK"/>
    <property type="match status" value="1"/>
</dbReference>
<keyword evidence="9 13" id="KW-1133">Transmembrane helix</keyword>
<dbReference type="GO" id="GO:0000156">
    <property type="term" value="F:phosphorelay response regulator activity"/>
    <property type="evidence" value="ECO:0007669"/>
    <property type="project" value="TreeGrafter"/>
</dbReference>
<dbReference type="SUPFAM" id="SSF55785">
    <property type="entry name" value="PYP-like sensor domain (PAS domain)"/>
    <property type="match status" value="1"/>
</dbReference>
<dbReference type="AlphaFoldDB" id="A0A4R2FBK7"/>
<dbReference type="InterPro" id="IPR035965">
    <property type="entry name" value="PAS-like_dom_sf"/>
</dbReference>
<evidence type="ECO:0000256" key="11">
    <source>
        <dbReference type="ARBA" id="ARBA00023136"/>
    </source>
</evidence>
<dbReference type="GO" id="GO:0005524">
    <property type="term" value="F:ATP binding"/>
    <property type="evidence" value="ECO:0007669"/>
    <property type="project" value="UniProtKB-KW"/>
</dbReference>